<dbReference type="Pfam" id="PF14520">
    <property type="entry name" value="HHH_5"/>
    <property type="match status" value="1"/>
</dbReference>
<dbReference type="Gene3D" id="1.10.150.20">
    <property type="entry name" value="5' to 3' exonuclease, C-terminal subdomain"/>
    <property type="match status" value="1"/>
</dbReference>
<accession>A0A2M6K8W8</accession>
<feature type="region of interest" description="Domain III" evidence="6">
    <location>
        <begin position="147"/>
        <end position="190"/>
    </location>
</feature>
<comment type="subcellular location">
    <subcellularLocation>
        <location evidence="6">Cytoplasm</location>
    </subcellularLocation>
</comment>
<dbReference type="Gene3D" id="2.40.50.140">
    <property type="entry name" value="Nucleic acid-binding proteins"/>
    <property type="match status" value="1"/>
</dbReference>
<evidence type="ECO:0000256" key="1">
    <source>
        <dbReference type="ARBA" id="ARBA00022490"/>
    </source>
</evidence>
<comment type="similarity">
    <text evidence="6">Belongs to the RuvA family.</text>
</comment>
<comment type="caution">
    <text evidence="6">Lacks conserved residue(s) required for the propagation of feature annotation.</text>
</comment>
<evidence type="ECO:0000256" key="2">
    <source>
        <dbReference type="ARBA" id="ARBA00022763"/>
    </source>
</evidence>
<dbReference type="InterPro" id="IPR010994">
    <property type="entry name" value="RuvA_2-like"/>
</dbReference>
<dbReference type="GO" id="GO:0006281">
    <property type="term" value="P:DNA repair"/>
    <property type="evidence" value="ECO:0007669"/>
    <property type="project" value="UniProtKB-UniRule"/>
</dbReference>
<comment type="function">
    <text evidence="6">The RuvA-RuvB-RuvC complex processes Holliday junction (HJ) DNA during genetic recombination and DNA repair, while the RuvA-RuvB complex plays an important role in the rescue of blocked DNA replication forks via replication fork reversal (RFR). RuvA specifically binds to HJ cruciform DNA, conferring on it an open structure. The RuvB hexamer acts as an ATP-dependent pump, pulling dsDNA into and through the RuvAB complex. HJ branch migration allows RuvC to scan DNA until it finds its consensus sequence, where it cleaves and resolves the cruciform DNA.</text>
</comment>
<name>A0A2M6K8W8_9BACT</name>
<dbReference type="GO" id="GO:0009379">
    <property type="term" value="C:Holliday junction helicase complex"/>
    <property type="evidence" value="ECO:0007669"/>
    <property type="project" value="InterPro"/>
</dbReference>
<reference evidence="8 9" key="1">
    <citation type="submission" date="2017-09" db="EMBL/GenBank/DDBJ databases">
        <title>Depth-based differentiation of microbial function through sediment-hosted aquifers and enrichment of novel symbionts in the deep terrestrial subsurface.</title>
        <authorList>
            <person name="Probst A.J."/>
            <person name="Ladd B."/>
            <person name="Jarett J.K."/>
            <person name="Geller-Mcgrath D.E."/>
            <person name="Sieber C.M."/>
            <person name="Emerson J.B."/>
            <person name="Anantharaman K."/>
            <person name="Thomas B.C."/>
            <person name="Malmstrom R."/>
            <person name="Stieglmeier M."/>
            <person name="Klingl A."/>
            <person name="Woyke T."/>
            <person name="Ryan C.M."/>
            <person name="Banfield J.F."/>
        </authorList>
    </citation>
    <scope>NUCLEOTIDE SEQUENCE [LARGE SCALE GENOMIC DNA]</scope>
    <source>
        <strain evidence="8">CG11_big_fil_rev_8_21_14_0_20_39_10</strain>
    </source>
</reference>
<dbReference type="GO" id="GO:0009378">
    <property type="term" value="F:four-way junction helicase activity"/>
    <property type="evidence" value="ECO:0007669"/>
    <property type="project" value="InterPro"/>
</dbReference>
<keyword evidence="1 6" id="KW-0963">Cytoplasm</keyword>
<dbReference type="GO" id="GO:0006310">
    <property type="term" value="P:DNA recombination"/>
    <property type="evidence" value="ECO:0007669"/>
    <property type="project" value="UniProtKB-UniRule"/>
</dbReference>
<dbReference type="InterPro" id="IPR011114">
    <property type="entry name" value="RuvA_C"/>
</dbReference>
<dbReference type="SUPFAM" id="SSF47781">
    <property type="entry name" value="RuvA domain 2-like"/>
    <property type="match status" value="1"/>
</dbReference>
<dbReference type="InterPro" id="IPR012340">
    <property type="entry name" value="NA-bd_OB-fold"/>
</dbReference>
<comment type="domain">
    <text evidence="6">Has three domains with a flexible linker between the domains II and III and assumes an 'L' shape. Domain III is highly mobile and contacts RuvB.</text>
</comment>
<dbReference type="GO" id="GO:0000400">
    <property type="term" value="F:four-way junction DNA binding"/>
    <property type="evidence" value="ECO:0007669"/>
    <property type="project" value="UniProtKB-UniRule"/>
</dbReference>
<dbReference type="Pfam" id="PF01330">
    <property type="entry name" value="RuvA_N"/>
    <property type="match status" value="1"/>
</dbReference>
<keyword evidence="4 6" id="KW-0233">DNA recombination</keyword>
<dbReference type="InterPro" id="IPR013849">
    <property type="entry name" value="DNA_helicase_Holl-junc_RuvA_I"/>
</dbReference>
<evidence type="ECO:0000313" key="9">
    <source>
        <dbReference type="Proteomes" id="UP000230869"/>
    </source>
</evidence>
<evidence type="ECO:0000259" key="7">
    <source>
        <dbReference type="SMART" id="SM00278"/>
    </source>
</evidence>
<dbReference type="GO" id="GO:0048476">
    <property type="term" value="C:Holliday junction resolvase complex"/>
    <property type="evidence" value="ECO:0007669"/>
    <property type="project" value="UniProtKB-UniRule"/>
</dbReference>
<dbReference type="Proteomes" id="UP000230869">
    <property type="component" value="Unassembled WGS sequence"/>
</dbReference>
<dbReference type="NCBIfam" id="TIGR00084">
    <property type="entry name" value="ruvA"/>
    <property type="match status" value="1"/>
</dbReference>
<dbReference type="SUPFAM" id="SSF46929">
    <property type="entry name" value="DNA helicase RuvA subunit, C-terminal domain"/>
    <property type="match status" value="1"/>
</dbReference>
<evidence type="ECO:0000313" key="8">
    <source>
        <dbReference type="EMBL" id="PIR13156.1"/>
    </source>
</evidence>
<feature type="domain" description="Helix-hairpin-helix DNA-binding motif class 1" evidence="7">
    <location>
        <begin position="72"/>
        <end position="91"/>
    </location>
</feature>
<dbReference type="InterPro" id="IPR003583">
    <property type="entry name" value="Hlx-hairpin-Hlx_DNA-bd_motif"/>
</dbReference>
<keyword evidence="5 6" id="KW-0234">DNA repair</keyword>
<dbReference type="Pfam" id="PF07499">
    <property type="entry name" value="RuvA_C"/>
    <property type="match status" value="1"/>
</dbReference>
<keyword evidence="3 6" id="KW-0238">DNA-binding</keyword>
<comment type="caution">
    <text evidence="8">The sequence shown here is derived from an EMBL/GenBank/DDBJ whole genome shotgun (WGS) entry which is preliminary data.</text>
</comment>
<organism evidence="8 9">
    <name type="scientific">Candidatus Falkowbacteria bacterium CG11_big_fil_rev_8_21_14_0_20_39_10</name>
    <dbReference type="NCBI Taxonomy" id="1974570"/>
    <lineage>
        <taxon>Bacteria</taxon>
        <taxon>Candidatus Falkowiibacteriota</taxon>
    </lineage>
</organism>
<evidence type="ECO:0000256" key="4">
    <source>
        <dbReference type="ARBA" id="ARBA00023172"/>
    </source>
</evidence>
<sequence>MISFLQGKILNKGNGFVIVELNNIGYKVFVCQSLWSKLNLGQEVELYTHQYVKEDALNLYGFNNIEELDLFELFLSVSGIGPKSALGILGVAKAEDIKDSISQGDPSLLTKVSGIGRKTAERAVLELRGKISPLASSGRAAGIGSASGDEIDALMALGYSMGQARDALRAVDEKIKDSGERIKQALKRLG</sequence>
<feature type="domain" description="Helix-hairpin-helix DNA-binding motif class 1" evidence="7">
    <location>
        <begin position="107"/>
        <end position="126"/>
    </location>
</feature>
<dbReference type="InterPro" id="IPR000085">
    <property type="entry name" value="RuvA"/>
</dbReference>
<gene>
    <name evidence="6 8" type="primary">ruvA</name>
    <name evidence="8" type="ORF">COV49_03175</name>
</gene>
<dbReference type="CDD" id="cd14332">
    <property type="entry name" value="UBA_RuvA_C"/>
    <property type="match status" value="1"/>
</dbReference>
<dbReference type="Gene3D" id="1.10.8.10">
    <property type="entry name" value="DNA helicase RuvA subunit, C-terminal domain"/>
    <property type="match status" value="1"/>
</dbReference>
<keyword evidence="2 6" id="KW-0227">DNA damage</keyword>
<evidence type="ECO:0000256" key="5">
    <source>
        <dbReference type="ARBA" id="ARBA00023204"/>
    </source>
</evidence>
<comment type="subunit">
    <text evidence="6">Homotetramer. Forms an RuvA(8)-RuvB(12)-Holliday junction (HJ) complex. HJ DNA is sandwiched between 2 RuvA tetramers; dsDNA enters through RuvA and exits via RuvB. An RuvB hexamer assembles on each DNA strand where it exits the tetramer. Each RuvB hexamer is contacted by two RuvA subunits (via domain III) on 2 adjacent RuvB subunits; this complex drives branch migration. In the full resolvosome a probable DNA-RuvA(4)-RuvB(12)-RuvC(2) complex forms which resolves the HJ.</text>
</comment>
<dbReference type="SUPFAM" id="SSF50249">
    <property type="entry name" value="Nucleic acid-binding proteins"/>
    <property type="match status" value="1"/>
</dbReference>
<evidence type="ECO:0000256" key="3">
    <source>
        <dbReference type="ARBA" id="ARBA00023125"/>
    </source>
</evidence>
<dbReference type="InterPro" id="IPR036267">
    <property type="entry name" value="RuvA_C_sf"/>
</dbReference>
<dbReference type="SMART" id="SM00278">
    <property type="entry name" value="HhH1"/>
    <property type="match status" value="2"/>
</dbReference>
<dbReference type="EMBL" id="PCWW01000054">
    <property type="protein sequence ID" value="PIR13156.1"/>
    <property type="molecule type" value="Genomic_DNA"/>
</dbReference>
<protein>
    <recommendedName>
        <fullName evidence="6">Holliday junction branch migration complex subunit RuvA</fullName>
    </recommendedName>
</protein>
<proteinExistence type="inferred from homology"/>
<dbReference type="GO" id="GO:0005737">
    <property type="term" value="C:cytoplasm"/>
    <property type="evidence" value="ECO:0007669"/>
    <property type="project" value="UniProtKB-SubCell"/>
</dbReference>
<dbReference type="GO" id="GO:0005524">
    <property type="term" value="F:ATP binding"/>
    <property type="evidence" value="ECO:0007669"/>
    <property type="project" value="InterPro"/>
</dbReference>
<evidence type="ECO:0000256" key="6">
    <source>
        <dbReference type="HAMAP-Rule" id="MF_00031"/>
    </source>
</evidence>
<dbReference type="HAMAP" id="MF_00031">
    <property type="entry name" value="DNA_HJ_migration_RuvA"/>
    <property type="match status" value="1"/>
</dbReference>
<dbReference type="AlphaFoldDB" id="A0A2M6K8W8"/>